<feature type="region of interest" description="Disordered" evidence="7">
    <location>
        <begin position="276"/>
        <end position="363"/>
    </location>
</feature>
<comment type="subcellular location">
    <subcellularLocation>
        <location evidence="1">Membrane</location>
        <topology evidence="1">Peripheral membrane protein</topology>
    </subcellularLocation>
</comment>
<dbReference type="SUPFAM" id="SSF50044">
    <property type="entry name" value="SH3-domain"/>
    <property type="match status" value="1"/>
</dbReference>
<evidence type="ECO:0000256" key="6">
    <source>
        <dbReference type="PROSITE-ProRule" id="PRU00192"/>
    </source>
</evidence>
<dbReference type="GO" id="GO:0150105">
    <property type="term" value="P:protein localization to cell-cell junction"/>
    <property type="evidence" value="ECO:0007669"/>
    <property type="project" value="TreeGrafter"/>
</dbReference>
<dbReference type="GO" id="GO:0005886">
    <property type="term" value="C:plasma membrane"/>
    <property type="evidence" value="ECO:0007669"/>
    <property type="project" value="TreeGrafter"/>
</dbReference>
<dbReference type="PANTHER" id="PTHR13865">
    <property type="entry name" value="TIGHT JUNCTION PROTEIN"/>
    <property type="match status" value="1"/>
</dbReference>
<dbReference type="PRINTS" id="PR01600">
    <property type="entry name" value="ZONOCCLUDNS3"/>
</dbReference>
<evidence type="ECO:0000256" key="5">
    <source>
        <dbReference type="ARBA" id="ARBA00023136"/>
    </source>
</evidence>
<feature type="domain" description="PDZ" evidence="9">
    <location>
        <begin position="11"/>
        <end position="93"/>
    </location>
</feature>
<sequence>MEEMTIWEQHTATLCKDPRRGFGIAISGGRDRPSGSVVVSDVVPGGPAEGQLQTGDHIVMVNGVSMESVTSTFAIQILKTCTKLANIVNSSPENLFLVIPGVGFPTPFQAVASQGSSAFSVCSDPQELSVSRGLGQTLETGNSVGGGEKLTIPRVNANTLPAENVRKGFLECVERGIQSSLQFIFGYLHICSLVRPVSFFLFYVGPVPHVGLKLTLYGVTRPPLVRLVPNINGVSSENLSLSDTRRLIEKSEGKLTLLVLRDRGQFLVNIPPAVSDSDSSLLDDISDLGSETSQAPPSHVPPPPQHVRRSSDASWTDSPEESPPLWRDNSVDSRTISETDSPRQSSYDIYRVPSGQSREDRGYSPDWRVVRFPKGSTIGLRLAGGNDVGIFVSGVQEGSPADGQGIQEGDEILQVNDVPFRNLTREEAVQFLLGLPPGEDVELVTQRKQDIFRKMVQSRVGDSFYIRTHFELEASPPSGLGFTRGDVFHVLDTLYPGPGQSRARGGHWLAARMGRDLREQERGIIPNQSRAEQLASLEAAQRAVGAGPGASSGSNARAEFWRLRGLRRGAKKTTHRSREDLSDLTRQGHYPPYERVVLREASFKRPVVILGPVADIAMQKLTAEMPDQFEIADSVSRTDSPSKIIKLDTVRVIAENVSRAPLCAPFQGLGNQGPGLQPVPAPAGLHGTDLLPLGAPPGGAAMRGLERDRDTQWRALGRHSPCPLRSPAP</sequence>
<dbReference type="PROSITE" id="PS50106">
    <property type="entry name" value="PDZ"/>
    <property type="match status" value="2"/>
</dbReference>
<dbReference type="InterPro" id="IPR036028">
    <property type="entry name" value="SH3-like_dom_sf"/>
</dbReference>
<keyword evidence="4" id="KW-0677">Repeat</keyword>
<dbReference type="CDD" id="cd06729">
    <property type="entry name" value="PDZ3_ZO1-like_domain"/>
    <property type="match status" value="1"/>
</dbReference>
<evidence type="ECO:0000256" key="4">
    <source>
        <dbReference type="ARBA" id="ARBA00022737"/>
    </source>
</evidence>
<evidence type="ECO:0000313" key="11">
    <source>
        <dbReference type="Proteomes" id="UP000386466"/>
    </source>
</evidence>
<dbReference type="AlphaFoldDB" id="A0A485MFF4"/>
<evidence type="ECO:0000256" key="7">
    <source>
        <dbReference type="SAM" id="MobiDB-lite"/>
    </source>
</evidence>
<dbReference type="GO" id="GO:0050839">
    <property type="term" value="F:cell adhesion molecule binding"/>
    <property type="evidence" value="ECO:0007669"/>
    <property type="project" value="TreeGrafter"/>
</dbReference>
<dbReference type="EMBL" id="CAAGRJ010001011">
    <property type="protein sequence ID" value="VFV18758.1"/>
    <property type="molecule type" value="Genomic_DNA"/>
</dbReference>
<dbReference type="CDD" id="cd12028">
    <property type="entry name" value="SH3_ZO-3"/>
    <property type="match status" value="1"/>
</dbReference>
<dbReference type="Gene3D" id="3.40.50.300">
    <property type="entry name" value="P-loop containing nucleotide triphosphate hydrolases"/>
    <property type="match status" value="1"/>
</dbReference>
<dbReference type="GO" id="GO:1905605">
    <property type="term" value="P:positive regulation of blood-brain barrier permeability"/>
    <property type="evidence" value="ECO:0007669"/>
    <property type="project" value="TreeGrafter"/>
</dbReference>
<keyword evidence="3 6" id="KW-0728">SH3 domain</keyword>
<dbReference type="PANTHER" id="PTHR13865:SF11">
    <property type="entry name" value="TIGHT JUNCTION PROTEIN ZO-3"/>
    <property type="match status" value="1"/>
</dbReference>
<evidence type="ECO:0000256" key="2">
    <source>
        <dbReference type="ARBA" id="ARBA00007014"/>
    </source>
</evidence>
<dbReference type="Pfam" id="PF00595">
    <property type="entry name" value="PDZ"/>
    <property type="match status" value="2"/>
</dbReference>
<dbReference type="PRINTS" id="PR01597">
    <property type="entry name" value="ZONOCCLUDNS"/>
</dbReference>
<feature type="compositionally biased region" description="Basic and acidic residues" evidence="7">
    <location>
        <begin position="329"/>
        <end position="341"/>
    </location>
</feature>
<dbReference type="GO" id="GO:0045216">
    <property type="term" value="P:cell-cell junction organization"/>
    <property type="evidence" value="ECO:0007669"/>
    <property type="project" value="TreeGrafter"/>
</dbReference>
<dbReference type="Pfam" id="PF07653">
    <property type="entry name" value="SH3_2"/>
    <property type="match status" value="1"/>
</dbReference>
<dbReference type="FunFam" id="2.30.42.10:FF:000013">
    <property type="entry name" value="Putative tight junction protein ZO-1"/>
    <property type="match status" value="1"/>
</dbReference>
<proteinExistence type="inferred from homology"/>
<dbReference type="InterPro" id="IPR005417">
    <property type="entry name" value="ZO"/>
</dbReference>
<dbReference type="PROSITE" id="PS50002">
    <property type="entry name" value="SH3"/>
    <property type="match status" value="1"/>
</dbReference>
<name>A0A485MFF4_LYNPA</name>
<dbReference type="InterPro" id="IPR005420">
    <property type="entry name" value="ZO-3"/>
</dbReference>
<evidence type="ECO:0000256" key="1">
    <source>
        <dbReference type="ARBA" id="ARBA00004170"/>
    </source>
</evidence>
<dbReference type="InterPro" id="IPR001478">
    <property type="entry name" value="PDZ"/>
</dbReference>
<dbReference type="Gene3D" id="2.30.42.10">
    <property type="match status" value="3"/>
</dbReference>
<feature type="domain" description="SH3" evidence="8">
    <location>
        <begin position="461"/>
        <end position="535"/>
    </location>
</feature>
<dbReference type="SMART" id="SM00228">
    <property type="entry name" value="PDZ"/>
    <property type="match status" value="2"/>
</dbReference>
<evidence type="ECO:0000256" key="3">
    <source>
        <dbReference type="ARBA" id="ARBA00022443"/>
    </source>
</evidence>
<evidence type="ECO:0000313" key="10">
    <source>
        <dbReference type="EMBL" id="VFV18758.1"/>
    </source>
</evidence>
<dbReference type="Gene3D" id="2.30.30.40">
    <property type="entry name" value="SH3 Domains"/>
    <property type="match status" value="1"/>
</dbReference>
<dbReference type="InterPro" id="IPR036034">
    <property type="entry name" value="PDZ_sf"/>
</dbReference>
<comment type="similarity">
    <text evidence="2">Belongs to the MAGUK family.</text>
</comment>
<accession>A0A485MFF4</accession>
<dbReference type="SMART" id="SM00326">
    <property type="entry name" value="SH3"/>
    <property type="match status" value="1"/>
</dbReference>
<feature type="domain" description="PDZ" evidence="9">
    <location>
        <begin position="366"/>
        <end position="432"/>
    </location>
</feature>
<dbReference type="GO" id="GO:0005923">
    <property type="term" value="C:bicellular tight junction"/>
    <property type="evidence" value="ECO:0007669"/>
    <property type="project" value="InterPro"/>
</dbReference>
<dbReference type="GO" id="GO:0090557">
    <property type="term" value="P:establishment of endothelial intestinal barrier"/>
    <property type="evidence" value="ECO:0007669"/>
    <property type="project" value="TreeGrafter"/>
</dbReference>
<keyword evidence="11" id="KW-1185">Reference proteome</keyword>
<dbReference type="InterPro" id="IPR027417">
    <property type="entry name" value="P-loop_NTPase"/>
</dbReference>
<evidence type="ECO:0000259" key="9">
    <source>
        <dbReference type="PROSITE" id="PS50106"/>
    </source>
</evidence>
<organism evidence="10 11">
    <name type="scientific">Lynx pardinus</name>
    <name type="common">Iberian lynx</name>
    <name type="synonym">Felis pardina</name>
    <dbReference type="NCBI Taxonomy" id="191816"/>
    <lineage>
        <taxon>Eukaryota</taxon>
        <taxon>Metazoa</taxon>
        <taxon>Chordata</taxon>
        <taxon>Craniata</taxon>
        <taxon>Vertebrata</taxon>
        <taxon>Euteleostomi</taxon>
        <taxon>Mammalia</taxon>
        <taxon>Eutheria</taxon>
        <taxon>Laurasiatheria</taxon>
        <taxon>Carnivora</taxon>
        <taxon>Feliformia</taxon>
        <taxon>Felidae</taxon>
        <taxon>Felinae</taxon>
        <taxon>Lynx</taxon>
    </lineage>
</organism>
<dbReference type="GO" id="GO:0098609">
    <property type="term" value="P:cell-cell adhesion"/>
    <property type="evidence" value="ECO:0007669"/>
    <property type="project" value="TreeGrafter"/>
</dbReference>
<gene>
    <name evidence="10" type="ORF">LYPA_23C021016</name>
</gene>
<dbReference type="InterPro" id="IPR001452">
    <property type="entry name" value="SH3_domain"/>
</dbReference>
<dbReference type="SUPFAM" id="SSF50156">
    <property type="entry name" value="PDZ domain-like"/>
    <property type="match status" value="2"/>
</dbReference>
<keyword evidence="5" id="KW-0472">Membrane</keyword>
<reference evidence="10 11" key="1">
    <citation type="submission" date="2019-01" db="EMBL/GenBank/DDBJ databases">
        <authorList>
            <person name="Alioto T."/>
            <person name="Alioto T."/>
        </authorList>
    </citation>
    <scope>NUCLEOTIDE SEQUENCE [LARGE SCALE GENOMIC DNA]</scope>
</reference>
<dbReference type="Proteomes" id="UP000386466">
    <property type="component" value="Unassembled WGS sequence"/>
</dbReference>
<protein>
    <submittedName>
        <fullName evidence="10">Tight junction protein zo-3</fullName>
    </submittedName>
</protein>
<evidence type="ECO:0000259" key="8">
    <source>
        <dbReference type="PROSITE" id="PS50002"/>
    </source>
</evidence>